<gene>
    <name evidence="2" type="ORF">PCOR1329_LOCUS17192</name>
</gene>
<proteinExistence type="predicted"/>
<name>A0ABN9R5T2_9DINO</name>
<feature type="compositionally biased region" description="Basic residues" evidence="1">
    <location>
        <begin position="36"/>
        <end position="48"/>
    </location>
</feature>
<protein>
    <submittedName>
        <fullName evidence="2">Uncharacterized protein</fullName>
    </submittedName>
</protein>
<feature type="non-terminal residue" evidence="2">
    <location>
        <position position="62"/>
    </location>
</feature>
<evidence type="ECO:0000313" key="2">
    <source>
        <dbReference type="EMBL" id="CAK0813180.1"/>
    </source>
</evidence>
<sequence length="62" mass="6834">DRLGAVQGGVLRGRLRLGRRGVVVQRARLQDAVAVAHRRQPRPSRRQGRPLGGGSLFAGRRR</sequence>
<reference evidence="2" key="1">
    <citation type="submission" date="2023-10" db="EMBL/GenBank/DDBJ databases">
        <authorList>
            <person name="Chen Y."/>
            <person name="Shah S."/>
            <person name="Dougan E. K."/>
            <person name="Thang M."/>
            <person name="Chan C."/>
        </authorList>
    </citation>
    <scope>NUCLEOTIDE SEQUENCE [LARGE SCALE GENOMIC DNA]</scope>
</reference>
<dbReference type="EMBL" id="CAUYUJ010005317">
    <property type="protein sequence ID" value="CAK0813180.1"/>
    <property type="molecule type" value="Genomic_DNA"/>
</dbReference>
<feature type="region of interest" description="Disordered" evidence="1">
    <location>
        <begin position="34"/>
        <end position="62"/>
    </location>
</feature>
<keyword evidence="3" id="KW-1185">Reference proteome</keyword>
<organism evidence="2 3">
    <name type="scientific">Prorocentrum cordatum</name>
    <dbReference type="NCBI Taxonomy" id="2364126"/>
    <lineage>
        <taxon>Eukaryota</taxon>
        <taxon>Sar</taxon>
        <taxon>Alveolata</taxon>
        <taxon>Dinophyceae</taxon>
        <taxon>Prorocentrales</taxon>
        <taxon>Prorocentraceae</taxon>
        <taxon>Prorocentrum</taxon>
    </lineage>
</organism>
<evidence type="ECO:0000256" key="1">
    <source>
        <dbReference type="SAM" id="MobiDB-lite"/>
    </source>
</evidence>
<accession>A0ABN9R5T2</accession>
<comment type="caution">
    <text evidence="2">The sequence shown here is derived from an EMBL/GenBank/DDBJ whole genome shotgun (WGS) entry which is preliminary data.</text>
</comment>
<dbReference type="Proteomes" id="UP001189429">
    <property type="component" value="Unassembled WGS sequence"/>
</dbReference>
<feature type="non-terminal residue" evidence="2">
    <location>
        <position position="1"/>
    </location>
</feature>
<evidence type="ECO:0000313" key="3">
    <source>
        <dbReference type="Proteomes" id="UP001189429"/>
    </source>
</evidence>